<dbReference type="SUPFAM" id="SSF81606">
    <property type="entry name" value="PP2C-like"/>
    <property type="match status" value="1"/>
</dbReference>
<dbReference type="PANTHER" id="PTHR47992">
    <property type="entry name" value="PROTEIN PHOSPHATASE"/>
    <property type="match status" value="1"/>
</dbReference>
<evidence type="ECO:0000259" key="2">
    <source>
        <dbReference type="PROSITE" id="PS51746"/>
    </source>
</evidence>
<dbReference type="InterPro" id="IPR015655">
    <property type="entry name" value="PP2C"/>
</dbReference>
<comment type="caution">
    <text evidence="3">The sequence shown here is derived from an EMBL/GenBank/DDBJ whole genome shotgun (WGS) entry which is preliminary data.</text>
</comment>
<dbReference type="Gene3D" id="3.60.40.10">
    <property type="entry name" value="PPM-type phosphatase domain"/>
    <property type="match status" value="1"/>
</dbReference>
<sequence>MNIDEATPAAMNGTAEPSSTDTGAPPSMGPSSSNKNFSSGTMGTTGGTTGASQPASSGRTPSEDRSSTESANASDMPSHLPKPLMGSAGGQLPKSSRLPMYFGVAESNGRRNYMQDRHLLMEDFQPSKGAALKERCPEVRSLAGVFDGHKRHEPAETAAKRLPELLANEPAVFGPAKQTSSDEVFAAIKRTFRQLDDEIIEEATQCDIADCQFGGSTAVIALRIGNVMYIAHCGDSGAVMACTSYDLHFPLRLTTDHKPNRADEHARIQAANGNIDEQHNRVVSEPKPHNGRVTLLSMSRCLGDPQFKEKDKDVVDCTPEMRRVELQPGDFAIVLATDGLWDVLSDTEVVTVLQKVRDQREAIDEETSKSGAEALVQQALRKGTVDNVTAVVLMMDWPEP</sequence>
<dbReference type="SMART" id="SM00332">
    <property type="entry name" value="PP2Cc"/>
    <property type="match status" value="1"/>
</dbReference>
<evidence type="ECO:0000313" key="3">
    <source>
        <dbReference type="EMBL" id="CAK0737483.1"/>
    </source>
</evidence>
<keyword evidence="4" id="KW-1185">Reference proteome</keyword>
<accession>A0AAV1HRR7</accession>
<dbReference type="GO" id="GO:0004722">
    <property type="term" value="F:protein serine/threonine phosphatase activity"/>
    <property type="evidence" value="ECO:0007669"/>
    <property type="project" value="InterPro"/>
</dbReference>
<dbReference type="InterPro" id="IPR001932">
    <property type="entry name" value="PPM-type_phosphatase-like_dom"/>
</dbReference>
<feature type="domain" description="PPM-type phosphatase" evidence="2">
    <location>
        <begin position="101"/>
        <end position="395"/>
    </location>
</feature>
<gene>
    <name evidence="3" type="ORF">CVIRNUC_000920</name>
</gene>
<protein>
    <recommendedName>
        <fullName evidence="2">PPM-type phosphatase domain-containing protein</fullName>
    </recommendedName>
</protein>
<dbReference type="EMBL" id="CAUYUE010000001">
    <property type="protein sequence ID" value="CAK0737483.1"/>
    <property type="molecule type" value="Genomic_DNA"/>
</dbReference>
<name>A0AAV1HRR7_9CHLO</name>
<dbReference type="CDD" id="cd00143">
    <property type="entry name" value="PP2Cc"/>
    <property type="match status" value="1"/>
</dbReference>
<dbReference type="Proteomes" id="UP001314263">
    <property type="component" value="Unassembled WGS sequence"/>
</dbReference>
<dbReference type="AlphaFoldDB" id="A0AAV1HRR7"/>
<reference evidence="3 4" key="1">
    <citation type="submission" date="2023-10" db="EMBL/GenBank/DDBJ databases">
        <authorList>
            <person name="Maclean D."/>
            <person name="Macfadyen A."/>
        </authorList>
    </citation>
    <scope>NUCLEOTIDE SEQUENCE [LARGE SCALE GENOMIC DNA]</scope>
</reference>
<organism evidence="3 4">
    <name type="scientific">Coccomyxa viridis</name>
    <dbReference type="NCBI Taxonomy" id="1274662"/>
    <lineage>
        <taxon>Eukaryota</taxon>
        <taxon>Viridiplantae</taxon>
        <taxon>Chlorophyta</taxon>
        <taxon>core chlorophytes</taxon>
        <taxon>Trebouxiophyceae</taxon>
        <taxon>Trebouxiophyceae incertae sedis</taxon>
        <taxon>Coccomyxaceae</taxon>
        <taxon>Coccomyxa</taxon>
    </lineage>
</organism>
<proteinExistence type="predicted"/>
<dbReference type="Pfam" id="PF00481">
    <property type="entry name" value="PP2C"/>
    <property type="match status" value="1"/>
</dbReference>
<feature type="region of interest" description="Disordered" evidence="1">
    <location>
        <begin position="1"/>
        <end position="96"/>
    </location>
</feature>
<dbReference type="PROSITE" id="PS51746">
    <property type="entry name" value="PPM_2"/>
    <property type="match status" value="1"/>
</dbReference>
<dbReference type="SMART" id="SM00331">
    <property type="entry name" value="PP2C_SIG"/>
    <property type="match status" value="1"/>
</dbReference>
<evidence type="ECO:0000313" key="4">
    <source>
        <dbReference type="Proteomes" id="UP001314263"/>
    </source>
</evidence>
<dbReference type="InterPro" id="IPR036457">
    <property type="entry name" value="PPM-type-like_dom_sf"/>
</dbReference>
<evidence type="ECO:0000256" key="1">
    <source>
        <dbReference type="SAM" id="MobiDB-lite"/>
    </source>
</evidence>